<reference evidence="5" key="1">
    <citation type="submission" date="2017-02" db="UniProtKB">
        <authorList>
            <consortium name="WormBaseParasite"/>
        </authorList>
    </citation>
    <scope>IDENTIFICATION</scope>
</reference>
<dbReference type="WBParaSite" id="DME_0000785201-mRNA-1">
    <property type="protein sequence ID" value="DME_0000785201-mRNA-1"/>
    <property type="gene ID" value="DME_0000785201"/>
</dbReference>
<dbReference type="AlphaFoldDB" id="A0A0N4UJL0"/>
<feature type="region of interest" description="Disordered" evidence="1">
    <location>
        <begin position="193"/>
        <end position="221"/>
    </location>
</feature>
<evidence type="ECO:0000256" key="1">
    <source>
        <dbReference type="SAM" id="MobiDB-lite"/>
    </source>
</evidence>
<dbReference type="Gene3D" id="1.20.5.1890">
    <property type="match status" value="1"/>
</dbReference>
<dbReference type="Proteomes" id="UP000038040">
    <property type="component" value="Unplaced"/>
</dbReference>
<evidence type="ECO:0000313" key="4">
    <source>
        <dbReference type="Proteomes" id="UP000274756"/>
    </source>
</evidence>
<feature type="compositionally biased region" description="Polar residues" evidence="1">
    <location>
        <begin position="197"/>
        <end position="206"/>
    </location>
</feature>
<dbReference type="STRING" id="318479.A0A0N4UJL0"/>
<dbReference type="OrthoDB" id="5847693at2759"/>
<organism evidence="3 5">
    <name type="scientific">Dracunculus medinensis</name>
    <name type="common">Guinea worm</name>
    <dbReference type="NCBI Taxonomy" id="318479"/>
    <lineage>
        <taxon>Eukaryota</taxon>
        <taxon>Metazoa</taxon>
        <taxon>Ecdysozoa</taxon>
        <taxon>Nematoda</taxon>
        <taxon>Chromadorea</taxon>
        <taxon>Rhabditida</taxon>
        <taxon>Spirurina</taxon>
        <taxon>Dracunculoidea</taxon>
        <taxon>Dracunculidae</taxon>
        <taxon>Dracunculus</taxon>
    </lineage>
</organism>
<dbReference type="EMBL" id="UYYG01000041">
    <property type="protein sequence ID" value="VDN52030.1"/>
    <property type="molecule type" value="Genomic_DNA"/>
</dbReference>
<evidence type="ECO:0000313" key="5">
    <source>
        <dbReference type="WBParaSite" id="DME_0000785201-mRNA-1"/>
    </source>
</evidence>
<reference evidence="2 4" key="2">
    <citation type="submission" date="2018-11" db="EMBL/GenBank/DDBJ databases">
        <authorList>
            <consortium name="Pathogen Informatics"/>
        </authorList>
    </citation>
    <scope>NUCLEOTIDE SEQUENCE [LARGE SCALE GENOMIC DNA]</scope>
</reference>
<sequence>MRVALSVISYQTTTSATSLQTCKFLYKHKEINGFITKEIAPDTWTANNNIQYSYGWLGIWYPILVVLYTEYCIAQSGKCITNDYNLSHGWRYYHRYGTKFDPENTKYQYLFDNLQQDFQRQISIMHQRSCQNRNNLLLLIEWLSSYNPILVARLLLQKNDMIVKEIKGKLNKLEFERTNAALEILAQNQEGLHPASNEYQNASGKKQANKVMNLPKTGNSN</sequence>
<keyword evidence="4" id="KW-1185">Reference proteome</keyword>
<name>A0A0N4UJL0_DRAME</name>
<evidence type="ECO:0000313" key="3">
    <source>
        <dbReference type="Proteomes" id="UP000038040"/>
    </source>
</evidence>
<accession>A0A0N4UJL0</accession>
<proteinExistence type="predicted"/>
<gene>
    <name evidence="2" type="ORF">DME_LOCUS2003</name>
</gene>
<evidence type="ECO:0000313" key="2">
    <source>
        <dbReference type="EMBL" id="VDN52030.1"/>
    </source>
</evidence>
<dbReference type="Proteomes" id="UP000274756">
    <property type="component" value="Unassembled WGS sequence"/>
</dbReference>
<protein>
    <submittedName>
        <fullName evidence="2 5">Uncharacterized protein</fullName>
    </submittedName>
</protein>